<protein>
    <submittedName>
        <fullName evidence="1">Uncharacterized protein</fullName>
    </submittedName>
</protein>
<accession>A0ABY3ZW22</accession>
<dbReference type="Proteomes" id="UP000830343">
    <property type="component" value="Chromosome"/>
</dbReference>
<dbReference type="EMBL" id="CP094348">
    <property type="protein sequence ID" value="UOB21111.1"/>
    <property type="molecule type" value="Genomic_DNA"/>
</dbReference>
<keyword evidence="2" id="KW-1185">Reference proteome</keyword>
<reference evidence="1" key="2">
    <citation type="submission" date="2022-04" db="EMBL/GenBank/DDBJ databases">
        <title>Antimicrobial genetic elements in methicillin-resistant Macrococcus armenti.</title>
        <authorList>
            <person name="Keller J.E."/>
            <person name="Schwendener S."/>
            <person name="Pantucek R."/>
            <person name="Perreten V."/>
        </authorList>
    </citation>
    <scope>NUCLEOTIDE SEQUENCE</scope>
    <source>
        <strain evidence="1">CCM 2609</strain>
    </source>
</reference>
<dbReference type="RefSeq" id="WP_243366511.1">
    <property type="nucleotide sequence ID" value="NZ_CP094348.1"/>
</dbReference>
<evidence type="ECO:0000313" key="1">
    <source>
        <dbReference type="EMBL" id="UOB21111.1"/>
    </source>
</evidence>
<organism evidence="1 2">
    <name type="scientific">Macrococcus armenti</name>
    <dbReference type="NCBI Taxonomy" id="2875764"/>
    <lineage>
        <taxon>Bacteria</taxon>
        <taxon>Bacillati</taxon>
        <taxon>Bacillota</taxon>
        <taxon>Bacilli</taxon>
        <taxon>Bacillales</taxon>
        <taxon>Staphylococcaceae</taxon>
        <taxon>Macrococcus</taxon>
    </lineage>
</organism>
<gene>
    <name evidence="1" type="ORF">MRZ06_03260</name>
</gene>
<reference evidence="1" key="1">
    <citation type="submission" date="2022-03" db="EMBL/GenBank/DDBJ databases">
        <authorList>
            <person name="Vrbovska V."/>
            <person name="Kovarovic V."/>
            <person name="Botka T."/>
            <person name="Pantucek R."/>
        </authorList>
    </citation>
    <scope>NUCLEOTIDE SEQUENCE</scope>
    <source>
        <strain evidence="1">CCM 2609</strain>
    </source>
</reference>
<name>A0ABY3ZW22_9STAP</name>
<proteinExistence type="predicted"/>
<sequence length="315" mass="37203">MNQQFETHIAYYMCFLPSQISQLKPFTNATVYEDLKRIHPLNKDEPETMDINGSVYFIIPCGNLKHYTFKDILALLKCINKLQSLPVHLKVDLAILKNYLNDDYINMIEELITKKQGKVIKPHVNNEEYHHSRLEIERYFPLAYEYILNVSEYIHDHSLLNIVICTEGHPLQHVELSDDYIKILIKNHHLNNTRIASNNKEIILNCSVQHAVLYDVLNYAKQYRKTAVVFTSKTHEEKILITGHSSLFVDAAIHLDYPLQFNYESGDYPVLSNENIFAQLHYDYEKFHWIHINSTWCLYTYFQYIINNFQNKVDV</sequence>
<evidence type="ECO:0000313" key="2">
    <source>
        <dbReference type="Proteomes" id="UP000830343"/>
    </source>
</evidence>